<dbReference type="AlphaFoldDB" id="A0A0J8VS81"/>
<organism evidence="1 2">
    <name type="scientific">Franconibacter pulveris</name>
    <dbReference type="NCBI Taxonomy" id="435910"/>
    <lineage>
        <taxon>Bacteria</taxon>
        <taxon>Pseudomonadati</taxon>
        <taxon>Pseudomonadota</taxon>
        <taxon>Gammaproteobacteria</taxon>
        <taxon>Enterobacterales</taxon>
        <taxon>Enterobacteriaceae</taxon>
        <taxon>Franconibacter</taxon>
    </lineage>
</organism>
<comment type="caution">
    <text evidence="1">The sequence shown here is derived from an EMBL/GenBank/DDBJ whole genome shotgun (WGS) entry which is preliminary data.</text>
</comment>
<evidence type="ECO:0000313" key="1">
    <source>
        <dbReference type="EMBL" id="KMV35370.1"/>
    </source>
</evidence>
<accession>A0A0J8VS81</accession>
<dbReference type="EMBL" id="LFEJ01000011">
    <property type="protein sequence ID" value="KMV35370.1"/>
    <property type="molecule type" value="Genomic_DNA"/>
</dbReference>
<name>A0A0J8VS81_9ENTR</name>
<evidence type="ECO:0000313" key="2">
    <source>
        <dbReference type="Proteomes" id="UP000037315"/>
    </source>
</evidence>
<keyword evidence="2" id="KW-1185">Reference proteome</keyword>
<dbReference type="Proteomes" id="UP000037315">
    <property type="component" value="Unassembled WGS sequence"/>
</dbReference>
<gene>
    <name evidence="1" type="ORF">ACH50_06860</name>
</gene>
<dbReference type="Gene3D" id="1.20.120.330">
    <property type="entry name" value="Nucleotidyltransferases domain 2"/>
    <property type="match status" value="1"/>
</dbReference>
<dbReference type="PATRIC" id="fig|1656095.3.peg.1453"/>
<proteinExistence type="predicted"/>
<sequence>MSVEHTCFFHLAQAALEKNGEAWTRSAISRAYYGMYHSAMRVTGNRIPVKTLSGESLPGGVHQRLYTFLCSGEAAQVSGYDVASMQEIGLKLKQYHEQRIKADYRLYEKLNRITAITALREAEKVDDMVNQLLTPRR</sequence>
<reference evidence="1 2" key="1">
    <citation type="submission" date="2015-06" db="EMBL/GenBank/DDBJ databases">
        <title>Genome sequencing of Cronobacter sp. strain DJ34 isolated from petroleum contaminated sludge of Duliajan Oil Fields, Assam, India.</title>
        <authorList>
            <person name="Pal S."/>
            <person name="Banerjee T.D."/>
            <person name="Roy A."/>
            <person name="Sar P."/>
            <person name="Kazy S.K."/>
        </authorList>
    </citation>
    <scope>NUCLEOTIDE SEQUENCE [LARGE SCALE GENOMIC DNA]</scope>
    <source>
        <strain evidence="1 2">DJ34</strain>
    </source>
</reference>
<dbReference type="RefSeq" id="WP_024558432.1">
    <property type="nucleotide sequence ID" value="NZ_LFEJ01000011.1"/>
</dbReference>
<protein>
    <submittedName>
        <fullName evidence="1">Uncharacterized protein</fullName>
    </submittedName>
</protein>
<dbReference type="OrthoDB" id="7030738at2"/>